<dbReference type="SUPFAM" id="SSF117839">
    <property type="entry name" value="WWE domain"/>
    <property type="match status" value="1"/>
</dbReference>
<reference evidence="2 3" key="1">
    <citation type="submission" date="2024-03" db="EMBL/GenBank/DDBJ databases">
        <title>The Acrasis kona genome and developmental transcriptomes reveal deep origins of eukaryotic multicellular pathways.</title>
        <authorList>
            <person name="Sheikh S."/>
            <person name="Fu C.-J."/>
            <person name="Brown M.W."/>
            <person name="Baldauf S.L."/>
        </authorList>
    </citation>
    <scope>NUCLEOTIDE SEQUENCE [LARGE SCALE GENOMIC DNA]</scope>
    <source>
        <strain evidence="2 3">ATCC MYA-3509</strain>
    </source>
</reference>
<comment type="caution">
    <text evidence="2">The sequence shown here is derived from an EMBL/GenBank/DDBJ whole genome shotgun (WGS) entry which is preliminary data.</text>
</comment>
<name>A0AAW2ZG68_9EUKA</name>
<evidence type="ECO:0000313" key="2">
    <source>
        <dbReference type="EMBL" id="KAL0487800.1"/>
    </source>
</evidence>
<accession>A0AAW2ZG68</accession>
<sequence length="344" mass="40800">MNLVDVSRQSTTYEMRLFKYAKRGFRVGVPGFDRALIKNREITNTSAFTQLCIKLRKNIKRRKYKEYSGLARLLLLEQGLVYGKREAFTQIGLKGTNNYHPNHVKMLELEIDDCQDVIKKDKFGRDKRTLDYISLFVPFKQKYSPRYFLYRYEKNLLHYRDKINSTYKSDFLVCLNQIDPILNNHDDSFTCIVGQIKWLTVNPGTQIVGSFNPVDTNFYECAYTRTEQQQKIVELAREVYLQECQEPGARKKIKVIWERQVGADEFEPYSNLTNAKIENAYRKFKNHRTEENRIFDLTTDYKVDFDKMVQQGRAYFTLLRRTVMPSEPNVAKANNKYKRIRINK</sequence>
<dbReference type="EMBL" id="JAOPGA020001373">
    <property type="protein sequence ID" value="KAL0487800.1"/>
    <property type="molecule type" value="Genomic_DNA"/>
</dbReference>
<dbReference type="PROSITE" id="PS50918">
    <property type="entry name" value="WWE"/>
    <property type="match status" value="1"/>
</dbReference>
<evidence type="ECO:0000259" key="1">
    <source>
        <dbReference type="PROSITE" id="PS50918"/>
    </source>
</evidence>
<dbReference type="InterPro" id="IPR037197">
    <property type="entry name" value="WWE_dom_sf"/>
</dbReference>
<keyword evidence="3" id="KW-1185">Reference proteome</keyword>
<organism evidence="2 3">
    <name type="scientific">Acrasis kona</name>
    <dbReference type="NCBI Taxonomy" id="1008807"/>
    <lineage>
        <taxon>Eukaryota</taxon>
        <taxon>Discoba</taxon>
        <taxon>Heterolobosea</taxon>
        <taxon>Tetramitia</taxon>
        <taxon>Eutetramitia</taxon>
        <taxon>Acrasidae</taxon>
        <taxon>Acrasis</taxon>
    </lineage>
</organism>
<feature type="domain" description="WWE" evidence="1">
    <location>
        <begin position="243"/>
        <end position="325"/>
    </location>
</feature>
<proteinExistence type="predicted"/>
<dbReference type="Gene3D" id="3.30.720.50">
    <property type="match status" value="1"/>
</dbReference>
<evidence type="ECO:0000313" key="3">
    <source>
        <dbReference type="Proteomes" id="UP001431209"/>
    </source>
</evidence>
<gene>
    <name evidence="2" type="ORF">AKO1_008717</name>
</gene>
<dbReference type="InterPro" id="IPR004170">
    <property type="entry name" value="WWE_dom"/>
</dbReference>
<dbReference type="AlphaFoldDB" id="A0AAW2ZG68"/>
<dbReference type="Pfam" id="PF02825">
    <property type="entry name" value="WWE"/>
    <property type="match status" value="1"/>
</dbReference>
<dbReference type="Proteomes" id="UP001431209">
    <property type="component" value="Unassembled WGS sequence"/>
</dbReference>
<protein>
    <recommendedName>
        <fullName evidence="1">WWE domain-containing protein</fullName>
    </recommendedName>
</protein>